<keyword evidence="1" id="KW-0812">Transmembrane</keyword>
<keyword evidence="2" id="KW-0808">Transferase</keyword>
<reference evidence="2 3" key="1">
    <citation type="submission" date="2022-07" db="EMBL/GenBank/DDBJ databases">
        <title>Novel species in genus cellulomonas.</title>
        <authorList>
            <person name="Ye L."/>
        </authorList>
    </citation>
    <scope>NUCLEOTIDE SEQUENCE [LARGE SCALE GENOMIC DNA]</scope>
    <source>
        <strain evidence="3">zg-Y908</strain>
    </source>
</reference>
<accession>A0ABY5K2K9</accession>
<keyword evidence="3" id="KW-1185">Reference proteome</keyword>
<feature type="transmembrane region" description="Helical" evidence="1">
    <location>
        <begin position="54"/>
        <end position="75"/>
    </location>
</feature>
<feature type="transmembrane region" description="Helical" evidence="1">
    <location>
        <begin position="21"/>
        <end position="48"/>
    </location>
</feature>
<dbReference type="Proteomes" id="UP001317322">
    <property type="component" value="Chromosome"/>
</dbReference>
<feature type="transmembrane region" description="Helical" evidence="1">
    <location>
        <begin position="200"/>
        <end position="219"/>
    </location>
</feature>
<dbReference type="RefSeq" id="WP_227566096.1">
    <property type="nucleotide sequence ID" value="NZ_CP101989.1"/>
</dbReference>
<evidence type="ECO:0000313" key="3">
    <source>
        <dbReference type="Proteomes" id="UP001317322"/>
    </source>
</evidence>
<name>A0ABY5K2K9_9CELL</name>
<proteinExistence type="predicted"/>
<evidence type="ECO:0000313" key="2">
    <source>
        <dbReference type="EMBL" id="UUI64550.1"/>
    </source>
</evidence>
<dbReference type="GO" id="GO:0016740">
    <property type="term" value="F:transferase activity"/>
    <property type="evidence" value="ECO:0007669"/>
    <property type="project" value="UniProtKB-KW"/>
</dbReference>
<feature type="transmembrane region" description="Helical" evidence="1">
    <location>
        <begin position="101"/>
        <end position="122"/>
    </location>
</feature>
<keyword evidence="1" id="KW-1133">Transmembrane helix</keyword>
<organism evidence="2 3">
    <name type="scientific">Cellulomonas wangsupingiae</name>
    <dbReference type="NCBI Taxonomy" id="2968085"/>
    <lineage>
        <taxon>Bacteria</taxon>
        <taxon>Bacillati</taxon>
        <taxon>Actinomycetota</taxon>
        <taxon>Actinomycetes</taxon>
        <taxon>Micrococcales</taxon>
        <taxon>Cellulomonadaceae</taxon>
        <taxon>Cellulomonas</taxon>
    </lineage>
</organism>
<gene>
    <name evidence="2" type="ORF">NP075_15740</name>
</gene>
<protein>
    <submittedName>
        <fullName evidence="2">Glycosyl transferase</fullName>
    </submittedName>
</protein>
<feature type="transmembrane region" description="Helical" evidence="1">
    <location>
        <begin position="173"/>
        <end position="194"/>
    </location>
</feature>
<dbReference type="EMBL" id="CP101989">
    <property type="protein sequence ID" value="UUI64550.1"/>
    <property type="molecule type" value="Genomic_DNA"/>
</dbReference>
<sequence length="228" mass="24340">MAPRRDDLDEVGAGPLSRGAAAVLWVLTICALVLLTGGLPLTLVPFLTGDAANVWLVALLVVPMGPALAAAMFTWRRFIEERDLRPASHFLRGYRLNAFDVLRWWVPTVAALAVIAFSLAHIDTAGLPAGYGIVLIVIAVAVLMWAVLALALSSHLSLRTRDVARLSAYYLAAKPLVAVGVLSLLVLCVGIVLFTSDWVLVMLSGLLAFAVVTTTEPVVRDATARFTA</sequence>
<evidence type="ECO:0000256" key="1">
    <source>
        <dbReference type="SAM" id="Phobius"/>
    </source>
</evidence>
<feature type="transmembrane region" description="Helical" evidence="1">
    <location>
        <begin position="128"/>
        <end position="152"/>
    </location>
</feature>
<keyword evidence="1" id="KW-0472">Membrane</keyword>